<keyword evidence="2" id="KW-1185">Reference proteome</keyword>
<gene>
    <name evidence="1" type="ORF">BaRGS_00019690</name>
</gene>
<sequence>MTVIRRATIMDDVTVEECITDDVSTSFVSPRHTRQSRQRENSDLAMESSLELLPIPSCFPYETDKIKTFCTNAVDSIVFHGASTILRSRFHRVGIPEFQSI</sequence>
<dbReference type="EMBL" id="JACVVK020000143">
    <property type="protein sequence ID" value="KAK7489029.1"/>
    <property type="molecule type" value="Genomic_DNA"/>
</dbReference>
<evidence type="ECO:0000313" key="2">
    <source>
        <dbReference type="Proteomes" id="UP001519460"/>
    </source>
</evidence>
<proteinExistence type="predicted"/>
<dbReference type="Proteomes" id="UP001519460">
    <property type="component" value="Unassembled WGS sequence"/>
</dbReference>
<accession>A0ABD0KPG7</accession>
<protein>
    <submittedName>
        <fullName evidence="1">Uncharacterized protein</fullName>
    </submittedName>
</protein>
<comment type="caution">
    <text evidence="1">The sequence shown here is derived from an EMBL/GenBank/DDBJ whole genome shotgun (WGS) entry which is preliminary data.</text>
</comment>
<organism evidence="1 2">
    <name type="scientific">Batillaria attramentaria</name>
    <dbReference type="NCBI Taxonomy" id="370345"/>
    <lineage>
        <taxon>Eukaryota</taxon>
        <taxon>Metazoa</taxon>
        <taxon>Spiralia</taxon>
        <taxon>Lophotrochozoa</taxon>
        <taxon>Mollusca</taxon>
        <taxon>Gastropoda</taxon>
        <taxon>Caenogastropoda</taxon>
        <taxon>Sorbeoconcha</taxon>
        <taxon>Cerithioidea</taxon>
        <taxon>Batillariidae</taxon>
        <taxon>Batillaria</taxon>
    </lineage>
</organism>
<reference evidence="1 2" key="1">
    <citation type="journal article" date="2023" name="Sci. Data">
        <title>Genome assembly of the Korean intertidal mud-creeper Batillaria attramentaria.</title>
        <authorList>
            <person name="Patra A.K."/>
            <person name="Ho P.T."/>
            <person name="Jun S."/>
            <person name="Lee S.J."/>
            <person name="Kim Y."/>
            <person name="Won Y.J."/>
        </authorList>
    </citation>
    <scope>NUCLEOTIDE SEQUENCE [LARGE SCALE GENOMIC DNA]</scope>
    <source>
        <strain evidence="1">Wonlab-2016</strain>
    </source>
</reference>
<name>A0ABD0KPG7_9CAEN</name>
<evidence type="ECO:0000313" key="1">
    <source>
        <dbReference type="EMBL" id="KAK7489029.1"/>
    </source>
</evidence>
<feature type="non-terminal residue" evidence="1">
    <location>
        <position position="101"/>
    </location>
</feature>
<dbReference type="AlphaFoldDB" id="A0ABD0KPG7"/>